<evidence type="ECO:0000313" key="2">
    <source>
        <dbReference type="EMBL" id="KAK7686307.1"/>
    </source>
</evidence>
<protein>
    <submittedName>
        <fullName evidence="2">Uncharacterized protein</fullName>
    </submittedName>
</protein>
<accession>A0AAW0G8Y8</accession>
<organism evidence="2 3">
    <name type="scientific">Cerrena zonata</name>
    <dbReference type="NCBI Taxonomy" id="2478898"/>
    <lineage>
        <taxon>Eukaryota</taxon>
        <taxon>Fungi</taxon>
        <taxon>Dikarya</taxon>
        <taxon>Basidiomycota</taxon>
        <taxon>Agaricomycotina</taxon>
        <taxon>Agaricomycetes</taxon>
        <taxon>Polyporales</taxon>
        <taxon>Cerrenaceae</taxon>
        <taxon>Cerrena</taxon>
    </lineage>
</organism>
<dbReference type="EMBL" id="JASBNA010000017">
    <property type="protein sequence ID" value="KAK7686307.1"/>
    <property type="molecule type" value="Genomic_DNA"/>
</dbReference>
<proteinExistence type="predicted"/>
<keyword evidence="3" id="KW-1185">Reference proteome</keyword>
<dbReference type="Proteomes" id="UP001385951">
    <property type="component" value="Unassembled WGS sequence"/>
</dbReference>
<reference evidence="2 3" key="1">
    <citation type="submission" date="2022-09" db="EMBL/GenBank/DDBJ databases">
        <authorList>
            <person name="Palmer J.M."/>
        </authorList>
    </citation>
    <scope>NUCLEOTIDE SEQUENCE [LARGE SCALE GENOMIC DNA]</scope>
    <source>
        <strain evidence="2 3">DSM 7382</strain>
    </source>
</reference>
<evidence type="ECO:0000256" key="1">
    <source>
        <dbReference type="SAM" id="MobiDB-lite"/>
    </source>
</evidence>
<evidence type="ECO:0000313" key="3">
    <source>
        <dbReference type="Proteomes" id="UP001385951"/>
    </source>
</evidence>
<feature type="compositionally biased region" description="Pro residues" evidence="1">
    <location>
        <begin position="1"/>
        <end position="10"/>
    </location>
</feature>
<gene>
    <name evidence="2" type="ORF">QCA50_010531</name>
</gene>
<feature type="region of interest" description="Disordered" evidence="1">
    <location>
        <begin position="1"/>
        <end position="36"/>
    </location>
</feature>
<dbReference type="AlphaFoldDB" id="A0AAW0G8Y8"/>
<name>A0AAW0G8Y8_9APHY</name>
<feature type="compositionally biased region" description="Basic and acidic residues" evidence="1">
    <location>
        <begin position="15"/>
        <end position="34"/>
    </location>
</feature>
<comment type="caution">
    <text evidence="2">The sequence shown here is derived from an EMBL/GenBank/DDBJ whole genome shotgun (WGS) entry which is preliminary data.</text>
</comment>
<sequence>MSAPTRPPPFAAADGVRRADDERVGGGYKKDSRRSFSPIPSFTPTLTNPFADPGGPFYAFVLLSCYRFLATGSPILTLSFS</sequence>